<evidence type="ECO:0000313" key="3">
    <source>
        <dbReference type="Proteomes" id="UP000276133"/>
    </source>
</evidence>
<keyword evidence="1" id="KW-1133">Transmembrane helix</keyword>
<proteinExistence type="predicted"/>
<dbReference type="Proteomes" id="UP000276133">
    <property type="component" value="Unassembled WGS sequence"/>
</dbReference>
<reference evidence="2 3" key="1">
    <citation type="journal article" date="2018" name="Sci. Rep.">
        <title>Genomic signatures of local adaptation to the degree of environmental predictability in rotifers.</title>
        <authorList>
            <person name="Franch-Gras L."/>
            <person name="Hahn C."/>
            <person name="Garcia-Roger E.M."/>
            <person name="Carmona M.J."/>
            <person name="Serra M."/>
            <person name="Gomez A."/>
        </authorList>
    </citation>
    <scope>NUCLEOTIDE SEQUENCE [LARGE SCALE GENOMIC DNA]</scope>
    <source>
        <strain evidence="2">HYR1</strain>
    </source>
</reference>
<evidence type="ECO:0000313" key="2">
    <source>
        <dbReference type="EMBL" id="RNA18917.1"/>
    </source>
</evidence>
<keyword evidence="1" id="KW-0472">Membrane</keyword>
<keyword evidence="1" id="KW-0812">Transmembrane</keyword>
<organism evidence="2 3">
    <name type="scientific">Brachionus plicatilis</name>
    <name type="common">Marine rotifer</name>
    <name type="synonym">Brachionus muelleri</name>
    <dbReference type="NCBI Taxonomy" id="10195"/>
    <lineage>
        <taxon>Eukaryota</taxon>
        <taxon>Metazoa</taxon>
        <taxon>Spiralia</taxon>
        <taxon>Gnathifera</taxon>
        <taxon>Rotifera</taxon>
        <taxon>Eurotatoria</taxon>
        <taxon>Monogononta</taxon>
        <taxon>Pseudotrocha</taxon>
        <taxon>Ploima</taxon>
        <taxon>Brachionidae</taxon>
        <taxon>Brachionus</taxon>
    </lineage>
</organism>
<evidence type="ECO:0000256" key="1">
    <source>
        <dbReference type="SAM" id="Phobius"/>
    </source>
</evidence>
<protein>
    <submittedName>
        <fullName evidence="2">Uncharacterized protein</fullName>
    </submittedName>
</protein>
<gene>
    <name evidence="2" type="ORF">BpHYR1_011809</name>
</gene>
<comment type="caution">
    <text evidence="2">The sequence shown here is derived from an EMBL/GenBank/DDBJ whole genome shotgun (WGS) entry which is preliminary data.</text>
</comment>
<keyword evidence="3" id="KW-1185">Reference proteome</keyword>
<name>A0A3M7R5Q8_BRAPC</name>
<dbReference type="EMBL" id="REGN01004148">
    <property type="protein sequence ID" value="RNA18917.1"/>
    <property type="molecule type" value="Genomic_DNA"/>
</dbReference>
<dbReference type="AlphaFoldDB" id="A0A3M7R5Q8"/>
<accession>A0A3M7R5Q8</accession>
<sequence>MINCLYVILLILVDLDALIPNICVFFVLEKSEESENNSIKSKKSLIQYLKCRLRLKLYHNSQNYLVYCMIKLGE</sequence>
<feature type="transmembrane region" description="Helical" evidence="1">
    <location>
        <begin position="6"/>
        <end position="28"/>
    </location>
</feature>